<name>A0ABT5K863_9BURK</name>
<dbReference type="Proteomes" id="UP001221189">
    <property type="component" value="Unassembled WGS sequence"/>
</dbReference>
<dbReference type="EMBL" id="JAQQXT010000001">
    <property type="protein sequence ID" value="MDC8769960.1"/>
    <property type="molecule type" value="Genomic_DNA"/>
</dbReference>
<dbReference type="RefSeq" id="WP_273598468.1">
    <property type="nucleotide sequence ID" value="NZ_JAQQXT010000001.1"/>
</dbReference>
<evidence type="ECO:0000256" key="1">
    <source>
        <dbReference type="ARBA" id="ARBA00004370"/>
    </source>
</evidence>
<dbReference type="Pfam" id="PF01103">
    <property type="entry name" value="Omp85"/>
    <property type="match status" value="1"/>
</dbReference>
<accession>A0ABT5K863</accession>
<protein>
    <submittedName>
        <fullName evidence="4">BamA/TamA family outer membrane protein</fullName>
    </submittedName>
</protein>
<comment type="caution">
    <text evidence="4">The sequence shown here is derived from an EMBL/GenBank/DDBJ whole genome shotgun (WGS) entry which is preliminary data.</text>
</comment>
<keyword evidence="2" id="KW-0472">Membrane</keyword>
<evidence type="ECO:0000256" key="2">
    <source>
        <dbReference type="ARBA" id="ARBA00023136"/>
    </source>
</evidence>
<organism evidence="4 5">
    <name type="scientific">Roseateles albus</name>
    <dbReference type="NCBI Taxonomy" id="2987525"/>
    <lineage>
        <taxon>Bacteria</taxon>
        <taxon>Pseudomonadati</taxon>
        <taxon>Pseudomonadota</taxon>
        <taxon>Betaproteobacteria</taxon>
        <taxon>Burkholderiales</taxon>
        <taxon>Sphaerotilaceae</taxon>
        <taxon>Roseateles</taxon>
    </lineage>
</organism>
<proteinExistence type="predicted"/>
<dbReference type="Gene3D" id="3.10.20.310">
    <property type="entry name" value="membrane protein fhac"/>
    <property type="match status" value="1"/>
</dbReference>
<evidence type="ECO:0000313" key="4">
    <source>
        <dbReference type="EMBL" id="MDC8769960.1"/>
    </source>
</evidence>
<evidence type="ECO:0000313" key="5">
    <source>
        <dbReference type="Proteomes" id="UP001221189"/>
    </source>
</evidence>
<sequence>MLLASLNGLANAQGSAQASLPSFAELEAAGATIGEIRVSAEDIFDTRDPDEDKLLFRWANALHIQTRPEVIRRSLLFKTGERLSLRLIEETERLLRSKRYLYDVQMRPVAYHDGVVDIEVVTRDTWSLDPGISVGRSGGANSAGIQLKEYNLLGSGTALSFGHSRNVDRSSNELQFSSDRTFGSWTAVSLSLASNSDGRRQAASIVQPFYALDSRWAGGVWAVKDDRIDAFYNAGEIASQYRHKQDLAEVFAGWSKGLENGWVQRYSLGINYRDDGYAKEAGLLAPTPLPSNEKLVTPFLRYSLIEDRYDRELNRNLIGRPEFFALGLASTVQLGYAATGLGSSHSALIYAATLSRGFEPAPKQTLIASGSLSGRYADGKIRRQQLAGQAQYYLPQSPRWLFYAAASGAVQTNPEPVDALLLGGDNGLRGYPLRYQSGSRSALFTVEERSYTDLYIWRLFRIGGAAFFDTGRAWGGNTGFGNTLNPGWLSDVGFGARIVSARAAFSNVLHVDLAFPLNASADIKKVQVLVKTKASF</sequence>
<dbReference type="Gene3D" id="2.40.160.50">
    <property type="entry name" value="membrane protein fhac: a member of the omp85/tpsb transporter family"/>
    <property type="match status" value="1"/>
</dbReference>
<feature type="domain" description="Bacterial surface antigen (D15)" evidence="3">
    <location>
        <begin position="151"/>
        <end position="522"/>
    </location>
</feature>
<reference evidence="4 5" key="1">
    <citation type="submission" date="2022-10" db="EMBL/GenBank/DDBJ databases">
        <title>Paucibacter sp. hw1 Genome sequencing.</title>
        <authorList>
            <person name="Park S."/>
        </authorList>
    </citation>
    <scope>NUCLEOTIDE SEQUENCE [LARGE SCALE GENOMIC DNA]</scope>
    <source>
        <strain evidence="5">hw1</strain>
    </source>
</reference>
<gene>
    <name evidence="4" type="ORF">PRZ03_00140</name>
</gene>
<keyword evidence="5" id="KW-1185">Reference proteome</keyword>
<comment type="subcellular location">
    <subcellularLocation>
        <location evidence="1">Membrane</location>
    </subcellularLocation>
</comment>
<evidence type="ECO:0000259" key="3">
    <source>
        <dbReference type="Pfam" id="PF01103"/>
    </source>
</evidence>
<dbReference type="InterPro" id="IPR000184">
    <property type="entry name" value="Bac_surfAg_D15"/>
</dbReference>